<keyword evidence="1" id="KW-1133">Transmembrane helix</keyword>
<feature type="transmembrane region" description="Helical" evidence="1">
    <location>
        <begin position="61"/>
        <end position="90"/>
    </location>
</feature>
<name>A0A2P4Z4X9_9CRYT</name>
<feature type="transmembrane region" description="Helical" evidence="1">
    <location>
        <begin position="97"/>
        <end position="130"/>
    </location>
</feature>
<gene>
    <name evidence="2" type="ORF">CmeUKMEL1_15825</name>
</gene>
<dbReference type="EMBL" id="JIBK01000049">
    <property type="protein sequence ID" value="POM85124.1"/>
    <property type="molecule type" value="Genomic_DNA"/>
</dbReference>
<keyword evidence="1" id="KW-0812">Transmembrane</keyword>
<feature type="transmembrane region" description="Helical" evidence="1">
    <location>
        <begin position="25"/>
        <end position="49"/>
    </location>
</feature>
<keyword evidence="1" id="KW-0472">Membrane</keyword>
<dbReference type="VEuPathDB" id="CryptoDB:CmeUKMEL1_15825"/>
<dbReference type="Proteomes" id="UP000236928">
    <property type="component" value="Unassembled WGS sequence"/>
</dbReference>
<keyword evidence="3" id="KW-1185">Reference proteome</keyword>
<accession>A0A2P4Z4X9</accession>
<evidence type="ECO:0000256" key="1">
    <source>
        <dbReference type="SAM" id="Phobius"/>
    </source>
</evidence>
<protein>
    <submittedName>
        <fullName evidence="2">Uncharacterized protein</fullName>
    </submittedName>
</protein>
<feature type="transmembrane region" description="Helical" evidence="1">
    <location>
        <begin position="157"/>
        <end position="187"/>
    </location>
</feature>
<evidence type="ECO:0000313" key="3">
    <source>
        <dbReference type="Proteomes" id="UP000236928"/>
    </source>
</evidence>
<organism evidence="2 3">
    <name type="scientific">Cryptosporidium meleagridis</name>
    <dbReference type="NCBI Taxonomy" id="93969"/>
    <lineage>
        <taxon>Eukaryota</taxon>
        <taxon>Sar</taxon>
        <taxon>Alveolata</taxon>
        <taxon>Apicomplexa</taxon>
        <taxon>Conoidasida</taxon>
        <taxon>Coccidia</taxon>
        <taxon>Eucoccidiorida</taxon>
        <taxon>Eimeriorina</taxon>
        <taxon>Cryptosporidiidae</taxon>
        <taxon>Cryptosporidium</taxon>
    </lineage>
</organism>
<evidence type="ECO:0000313" key="2">
    <source>
        <dbReference type="EMBL" id="POM85124.1"/>
    </source>
</evidence>
<comment type="caution">
    <text evidence="2">The sequence shown here is derived from an EMBL/GenBank/DDBJ whole genome shotgun (WGS) entry which is preliminary data.</text>
</comment>
<reference evidence="2 3" key="1">
    <citation type="submission" date="2014-04" db="EMBL/GenBank/DDBJ databases">
        <title>Comparative Genomics of Cryptosporidium Species.</title>
        <authorList>
            <person name="Silva J.C."/>
            <person name="Su Q."/>
            <person name="Chalmers R."/>
            <person name="Chibucos M.C."/>
            <person name="Elwin K."/>
            <person name="Godinez A."/>
            <person name="Guo F."/>
            <person name="Huynh K."/>
            <person name="Orvis J."/>
            <person name="Ott S."/>
            <person name="Sadzewicz L."/>
            <person name="Sengamalay N."/>
            <person name="Shetty A."/>
            <person name="Sun M."/>
            <person name="Tallon L."/>
            <person name="Xiao L."/>
            <person name="Zhang H."/>
            <person name="Fraser C.M."/>
            <person name="Zhu G."/>
            <person name="Kissinger J."/>
            <person name="Widmer G."/>
        </authorList>
    </citation>
    <scope>NUCLEOTIDE SEQUENCE [LARGE SCALE GENOMIC DNA]</scope>
    <source>
        <strain evidence="2 3">UKMEL1</strain>
    </source>
</reference>
<proteinExistence type="predicted"/>
<dbReference type="OrthoDB" id="339720at2759"/>
<sequence>MKNELLDSDEIDKVWNQSHEDKTTFSVICSLTQGMFCIVNMIFGYFILFNHFNQLLKNTNIFKILLFTMFGEIFTSIISAFCMILVRFIFGIRSSTYFLSVISLLSTLLQSVFYYSCFVISVIILHLWYFQINTNPGHFLYNFVINENTTLDLKHHLLIYFFIEAFISLVEVLSSIPILVSIVNYGLSKEIEKIKGKPVVEFYSANQQIAYTNYQNYEKAFDNLNNQLSRPEAQAHYVQV</sequence>
<dbReference type="AlphaFoldDB" id="A0A2P4Z4X9"/>